<dbReference type="OrthoDB" id="2664589at2759"/>
<proteinExistence type="predicted"/>
<protein>
    <submittedName>
        <fullName evidence="1">Uncharacterized protein</fullName>
    </submittedName>
</protein>
<evidence type="ECO:0000313" key="1">
    <source>
        <dbReference type="EMBL" id="TCD63837.1"/>
    </source>
</evidence>
<accession>A0A4V2MVW2</accession>
<gene>
    <name evidence="1" type="ORF">EIP91_004904</name>
</gene>
<organism evidence="1 2">
    <name type="scientific">Steccherinum ochraceum</name>
    <dbReference type="NCBI Taxonomy" id="92696"/>
    <lineage>
        <taxon>Eukaryota</taxon>
        <taxon>Fungi</taxon>
        <taxon>Dikarya</taxon>
        <taxon>Basidiomycota</taxon>
        <taxon>Agaricomycotina</taxon>
        <taxon>Agaricomycetes</taxon>
        <taxon>Polyporales</taxon>
        <taxon>Steccherinaceae</taxon>
        <taxon>Steccherinum</taxon>
    </lineage>
</organism>
<sequence length="119" mass="13347">MSNLHAKFAESVVADELARGKLKISSRGRLHRNSARYLVVKITQESLNAITGKPIDMHYDAFPWLIRGNQGLDIAGWPAGVPFQDPSTLRACHIRQLLAGCISKTPNFIYGMERLKTHY</sequence>
<keyword evidence="2" id="KW-1185">Reference proteome</keyword>
<evidence type="ECO:0000313" key="2">
    <source>
        <dbReference type="Proteomes" id="UP000292702"/>
    </source>
</evidence>
<name>A0A4V2MVW2_9APHY</name>
<comment type="caution">
    <text evidence="1">The sequence shown here is derived from an EMBL/GenBank/DDBJ whole genome shotgun (WGS) entry which is preliminary data.</text>
</comment>
<dbReference type="Proteomes" id="UP000292702">
    <property type="component" value="Unassembled WGS sequence"/>
</dbReference>
<dbReference type="EMBL" id="RWJN01000272">
    <property type="protein sequence ID" value="TCD63837.1"/>
    <property type="molecule type" value="Genomic_DNA"/>
</dbReference>
<dbReference type="AlphaFoldDB" id="A0A4V2MVW2"/>
<reference evidence="1 2" key="1">
    <citation type="submission" date="2018-11" db="EMBL/GenBank/DDBJ databases">
        <title>Genome assembly of Steccherinum ochraceum LE-BIN_3174, the white-rot fungus of the Steccherinaceae family (The Residual Polyporoid clade, Polyporales, Basidiomycota).</title>
        <authorList>
            <person name="Fedorova T.V."/>
            <person name="Glazunova O.A."/>
            <person name="Landesman E.O."/>
            <person name="Moiseenko K.V."/>
            <person name="Psurtseva N.V."/>
            <person name="Savinova O.S."/>
            <person name="Shakhova N.V."/>
            <person name="Tyazhelova T.V."/>
            <person name="Vasina D.V."/>
        </authorList>
    </citation>
    <scope>NUCLEOTIDE SEQUENCE [LARGE SCALE GENOMIC DNA]</scope>
    <source>
        <strain evidence="1 2">LE-BIN_3174</strain>
    </source>
</reference>